<dbReference type="Ensembl" id="ENSAMXT00005017297.1">
    <property type="protein sequence ID" value="ENSAMXP00005015668.1"/>
    <property type="gene ID" value="ENSAMXG00005008257.1"/>
</dbReference>
<dbReference type="InterPro" id="IPR050989">
    <property type="entry name" value="Rap1_Ran_GAP"/>
</dbReference>
<dbReference type="GO" id="GO:0005886">
    <property type="term" value="C:plasma membrane"/>
    <property type="evidence" value="ECO:0007669"/>
    <property type="project" value="TreeGrafter"/>
</dbReference>
<evidence type="ECO:0000313" key="1">
    <source>
        <dbReference type="Ensembl" id="ENSAMXP00005015668.1"/>
    </source>
</evidence>
<sequence length="194" mass="22499">MRPVPQRVKDDYIPYPNIEQVLQQGAPYPQVILPQFGGYWIEDPEAPAITPNSWESGCYYEEDGEGVNPGGEFGYRLESNYAIRAYRKHFLGREHLNFYCTASNHGNLILSLRQEETKDQEYLHIILRTIYDRISLAGLTELPSVPQSAKLLCEDIVGLRFSPVLYPRVSLHSIEFSICRLKIHYFDSYYLYIL</sequence>
<dbReference type="GO" id="GO:0005096">
    <property type="term" value="F:GTPase activator activity"/>
    <property type="evidence" value="ECO:0007669"/>
    <property type="project" value="InterPro"/>
</dbReference>
<dbReference type="Pfam" id="PF21022">
    <property type="entry name" value="Rap-GAP_dimer"/>
    <property type="match status" value="1"/>
</dbReference>
<protein>
    <recommendedName>
        <fullName evidence="3">Rap-GAP domain-containing protein</fullName>
    </recommendedName>
</protein>
<accession>A0A8B9JB24</accession>
<dbReference type="PANTHER" id="PTHR15711:SF66">
    <property type="entry name" value="RAP1 GTPASE-ACTIVATING PROTEIN 2"/>
    <property type="match status" value="1"/>
</dbReference>
<dbReference type="Gene3D" id="6.10.140.210">
    <property type="match status" value="1"/>
</dbReference>
<dbReference type="GO" id="GO:0051056">
    <property type="term" value="P:regulation of small GTPase mediated signal transduction"/>
    <property type="evidence" value="ECO:0007669"/>
    <property type="project" value="InterPro"/>
</dbReference>
<evidence type="ECO:0008006" key="3">
    <source>
        <dbReference type="Google" id="ProtNLM"/>
    </source>
</evidence>
<name>A0A8B9JB24_ASTMX</name>
<dbReference type="GO" id="GO:0005737">
    <property type="term" value="C:cytoplasm"/>
    <property type="evidence" value="ECO:0007669"/>
    <property type="project" value="TreeGrafter"/>
</dbReference>
<proteinExistence type="predicted"/>
<dbReference type="Proteomes" id="UP000694621">
    <property type="component" value="Unplaced"/>
</dbReference>
<evidence type="ECO:0000313" key="2">
    <source>
        <dbReference type="Proteomes" id="UP000694621"/>
    </source>
</evidence>
<dbReference type="SUPFAM" id="SSF111347">
    <property type="entry name" value="Rap/Ran-GAP"/>
    <property type="match status" value="1"/>
</dbReference>
<organism evidence="1 2">
    <name type="scientific">Astyanax mexicanus</name>
    <name type="common">Blind cave fish</name>
    <name type="synonym">Astyanax fasciatus mexicanus</name>
    <dbReference type="NCBI Taxonomy" id="7994"/>
    <lineage>
        <taxon>Eukaryota</taxon>
        <taxon>Metazoa</taxon>
        <taxon>Chordata</taxon>
        <taxon>Craniata</taxon>
        <taxon>Vertebrata</taxon>
        <taxon>Euteleostomi</taxon>
        <taxon>Actinopterygii</taxon>
        <taxon>Neopterygii</taxon>
        <taxon>Teleostei</taxon>
        <taxon>Ostariophysi</taxon>
        <taxon>Characiformes</taxon>
        <taxon>Characoidei</taxon>
        <taxon>Acestrorhamphidae</taxon>
        <taxon>Acestrorhamphinae</taxon>
        <taxon>Astyanax</taxon>
    </lineage>
</organism>
<dbReference type="PANTHER" id="PTHR15711">
    <property type="entry name" value="RAP GTPASE-ACTIVATING PROTEIN"/>
    <property type="match status" value="1"/>
</dbReference>
<reference evidence="1" key="1">
    <citation type="submission" date="2025-08" db="UniProtKB">
        <authorList>
            <consortium name="Ensembl"/>
        </authorList>
    </citation>
    <scope>IDENTIFICATION</scope>
</reference>
<dbReference type="AlphaFoldDB" id="A0A8B9JB24"/>
<dbReference type="InterPro" id="IPR035974">
    <property type="entry name" value="Rap/Ran-GAP_sf"/>
</dbReference>